<keyword evidence="3" id="KW-1185">Reference proteome</keyword>
<evidence type="ECO:0000313" key="2">
    <source>
        <dbReference type="EMBL" id="QDT89064.1"/>
    </source>
</evidence>
<name>A0A517V7T6_9PLAN</name>
<evidence type="ECO:0000313" key="3">
    <source>
        <dbReference type="Proteomes" id="UP000316855"/>
    </source>
</evidence>
<sequence>MSSHRVSLQTGIKRTRQFVGFQRAASVTLFCLLYLITNTGMLPGLQQGKGCCCAEQKKSSNDCCCINKTSSSDSQSEGSCCTTRRHKSGSCCEVKKKTTPRTQRESNLLQLSRSCGCGDSSDHALCVAFPRNVNSGPALLNSSDLQAILTFIDVPAVSMAFTPDTPPPRV</sequence>
<feature type="transmembrane region" description="Helical" evidence="1">
    <location>
        <begin position="21"/>
        <end position="42"/>
    </location>
</feature>
<protein>
    <submittedName>
        <fullName evidence="2">Uncharacterized protein</fullName>
    </submittedName>
</protein>
<accession>A0A517V7T6</accession>
<evidence type="ECO:0000256" key="1">
    <source>
        <dbReference type="SAM" id="Phobius"/>
    </source>
</evidence>
<keyword evidence="1" id="KW-1133">Transmembrane helix</keyword>
<dbReference type="AlphaFoldDB" id="A0A517V7T6"/>
<reference evidence="2 3" key="1">
    <citation type="submission" date="2019-02" db="EMBL/GenBank/DDBJ databases">
        <title>Deep-cultivation of Planctomycetes and their phenomic and genomic characterization uncovers novel biology.</title>
        <authorList>
            <person name="Wiegand S."/>
            <person name="Jogler M."/>
            <person name="Boedeker C."/>
            <person name="Pinto D."/>
            <person name="Vollmers J."/>
            <person name="Rivas-Marin E."/>
            <person name="Kohn T."/>
            <person name="Peeters S.H."/>
            <person name="Heuer A."/>
            <person name="Rast P."/>
            <person name="Oberbeckmann S."/>
            <person name="Bunk B."/>
            <person name="Jeske O."/>
            <person name="Meyerdierks A."/>
            <person name="Storesund J.E."/>
            <person name="Kallscheuer N."/>
            <person name="Luecker S."/>
            <person name="Lage O.M."/>
            <person name="Pohl T."/>
            <person name="Merkel B.J."/>
            <person name="Hornburger P."/>
            <person name="Mueller R.-W."/>
            <person name="Bruemmer F."/>
            <person name="Labrenz M."/>
            <person name="Spormann A.M."/>
            <person name="Op den Camp H."/>
            <person name="Overmann J."/>
            <person name="Amann R."/>
            <person name="Jetten M.S.M."/>
            <person name="Mascher T."/>
            <person name="Medema M.H."/>
            <person name="Devos D.P."/>
            <person name="Kaster A.-K."/>
            <person name="Ovreas L."/>
            <person name="Rohde M."/>
            <person name="Galperin M.Y."/>
            <person name="Jogler C."/>
        </authorList>
    </citation>
    <scope>NUCLEOTIDE SEQUENCE [LARGE SCALE GENOMIC DNA]</scope>
    <source>
        <strain evidence="2 3">Pan161</strain>
    </source>
</reference>
<proteinExistence type="predicted"/>
<dbReference type="KEGG" id="gax:Pan161_06890"/>
<keyword evidence="1" id="KW-0812">Transmembrane</keyword>
<keyword evidence="1" id="KW-0472">Membrane</keyword>
<organism evidence="2 3">
    <name type="scientific">Gimesia algae</name>
    <dbReference type="NCBI Taxonomy" id="2527971"/>
    <lineage>
        <taxon>Bacteria</taxon>
        <taxon>Pseudomonadati</taxon>
        <taxon>Planctomycetota</taxon>
        <taxon>Planctomycetia</taxon>
        <taxon>Planctomycetales</taxon>
        <taxon>Planctomycetaceae</taxon>
        <taxon>Gimesia</taxon>
    </lineage>
</organism>
<dbReference type="Proteomes" id="UP000316855">
    <property type="component" value="Chromosome"/>
</dbReference>
<dbReference type="EMBL" id="CP036343">
    <property type="protein sequence ID" value="QDT89064.1"/>
    <property type="molecule type" value="Genomic_DNA"/>
</dbReference>
<gene>
    <name evidence="2" type="ORF">Pan161_06890</name>
</gene>